<evidence type="ECO:0000313" key="6">
    <source>
        <dbReference type="EMBL" id="CAH0533211.1"/>
    </source>
</evidence>
<dbReference type="PANTHER" id="PTHR35936:SF38">
    <property type="entry name" value="GLUTAMINE-BINDING PERIPLASMIC PROTEIN"/>
    <property type="match status" value="1"/>
</dbReference>
<comment type="similarity">
    <text evidence="2 4">Belongs to the bacterial solute-binding protein 3 family.</text>
</comment>
<dbReference type="SMART" id="SM00062">
    <property type="entry name" value="PBPb"/>
    <property type="match status" value="1"/>
</dbReference>
<keyword evidence="7" id="KW-1185">Reference proteome</keyword>
<evidence type="ECO:0000256" key="4">
    <source>
        <dbReference type="RuleBase" id="RU003744"/>
    </source>
</evidence>
<organism evidence="6 7">
    <name type="scientific">Vibrio stylophorae</name>
    <dbReference type="NCBI Taxonomy" id="659351"/>
    <lineage>
        <taxon>Bacteria</taxon>
        <taxon>Pseudomonadati</taxon>
        <taxon>Pseudomonadota</taxon>
        <taxon>Gammaproteobacteria</taxon>
        <taxon>Vibrionales</taxon>
        <taxon>Vibrionaceae</taxon>
        <taxon>Vibrio</taxon>
    </lineage>
</organism>
<comment type="caution">
    <text evidence="6">The sequence shown here is derived from an EMBL/GenBank/DDBJ whole genome shotgun (WGS) entry which is preliminary data.</text>
</comment>
<reference evidence="6" key="1">
    <citation type="submission" date="2021-11" db="EMBL/GenBank/DDBJ databases">
        <authorList>
            <person name="Rodrigo-Torres L."/>
            <person name="Arahal R. D."/>
            <person name="Lucena T."/>
        </authorList>
    </citation>
    <scope>NUCLEOTIDE SEQUENCE</scope>
    <source>
        <strain evidence="6">CECT 7929</strain>
    </source>
</reference>
<dbReference type="PROSITE" id="PS01039">
    <property type="entry name" value="SBP_BACTERIAL_3"/>
    <property type="match status" value="1"/>
</dbReference>
<dbReference type="EMBL" id="CAKLDI010000001">
    <property type="protein sequence ID" value="CAH0533211.1"/>
    <property type="molecule type" value="Genomic_DNA"/>
</dbReference>
<dbReference type="Pfam" id="PF00497">
    <property type="entry name" value="SBP_bac_3"/>
    <property type="match status" value="1"/>
</dbReference>
<keyword evidence="3" id="KW-0732">Signal</keyword>
<dbReference type="InterPro" id="IPR001638">
    <property type="entry name" value="Solute-binding_3/MltF_N"/>
</dbReference>
<evidence type="ECO:0000256" key="2">
    <source>
        <dbReference type="ARBA" id="ARBA00010333"/>
    </source>
</evidence>
<name>A0ABN8DPW3_9VIBR</name>
<evidence type="ECO:0000256" key="3">
    <source>
        <dbReference type="ARBA" id="ARBA00022729"/>
    </source>
</evidence>
<dbReference type="SUPFAM" id="SSF53850">
    <property type="entry name" value="Periplasmic binding protein-like II"/>
    <property type="match status" value="1"/>
</dbReference>
<dbReference type="Proteomes" id="UP000838672">
    <property type="component" value="Unassembled WGS sequence"/>
</dbReference>
<accession>A0ABN8DPW3</accession>
<dbReference type="Gene3D" id="3.40.190.10">
    <property type="entry name" value="Periplasmic binding protein-like II"/>
    <property type="match status" value="2"/>
</dbReference>
<dbReference type="InterPro" id="IPR018313">
    <property type="entry name" value="SBP_3_CS"/>
</dbReference>
<evidence type="ECO:0000259" key="5">
    <source>
        <dbReference type="SMART" id="SM00062"/>
    </source>
</evidence>
<gene>
    <name evidence="6" type="primary">artP_1</name>
    <name evidence="6" type="ORF">VST7929_01075</name>
</gene>
<dbReference type="RefSeq" id="WP_237465505.1">
    <property type="nucleotide sequence ID" value="NZ_CAKLDI010000001.1"/>
</dbReference>
<dbReference type="PROSITE" id="PS51257">
    <property type="entry name" value="PROKAR_LIPOPROTEIN"/>
    <property type="match status" value="1"/>
</dbReference>
<dbReference type="PANTHER" id="PTHR35936">
    <property type="entry name" value="MEMBRANE-BOUND LYTIC MUREIN TRANSGLYCOSYLASE F"/>
    <property type="match status" value="1"/>
</dbReference>
<sequence>MKKSLTGFVCLGVAAVLTMSGCGKSDDVLVVGTNAAFPPFEYVGGVNGDEIKGFDIDLAEQIAKDAGKTLKIENIKFDSLIVALNSGKIDMIASGMTITPERQANVDFSTAYYEATQVVLVNQDNDSITSVDDLKDKHIAVQLGSTGDLMAKKLSNKVTAFNTGFEAVMELKNSKVDLVLFDSEPAASFLKKNPQLKMIELDFTPEFYGLAVAKGNTELLNSINQTLQTMKQNGQYDALVAKHMK</sequence>
<evidence type="ECO:0000256" key="1">
    <source>
        <dbReference type="ARBA" id="ARBA00004196"/>
    </source>
</evidence>
<dbReference type="CDD" id="cd13624">
    <property type="entry name" value="PBP2_Arg_Lys_His"/>
    <property type="match status" value="1"/>
</dbReference>
<feature type="domain" description="Solute-binding protein family 3/N-terminal" evidence="5">
    <location>
        <begin position="28"/>
        <end position="245"/>
    </location>
</feature>
<protein>
    <submittedName>
        <fullName evidence="6">Arginine-binding extracellular protein ArtP</fullName>
    </submittedName>
</protein>
<evidence type="ECO:0000313" key="7">
    <source>
        <dbReference type="Proteomes" id="UP000838672"/>
    </source>
</evidence>
<comment type="subcellular location">
    <subcellularLocation>
        <location evidence="1">Cell envelope</location>
    </subcellularLocation>
</comment>
<proteinExistence type="inferred from homology"/>